<organism evidence="4 5">
    <name type="scientific">Iodidimonas gelatinilytica</name>
    <dbReference type="NCBI Taxonomy" id="1236966"/>
    <lineage>
        <taxon>Bacteria</taxon>
        <taxon>Pseudomonadati</taxon>
        <taxon>Pseudomonadota</taxon>
        <taxon>Alphaproteobacteria</taxon>
        <taxon>Iodidimonadales</taxon>
        <taxon>Iodidimonadaceae</taxon>
        <taxon>Iodidimonas</taxon>
    </lineage>
</organism>
<dbReference type="GO" id="GO:0085020">
    <property type="term" value="P:protein K6-linked ubiquitination"/>
    <property type="evidence" value="ECO:0007669"/>
    <property type="project" value="TreeGrafter"/>
</dbReference>
<dbReference type="GO" id="GO:0004842">
    <property type="term" value="F:ubiquitin-protein transferase activity"/>
    <property type="evidence" value="ECO:0007669"/>
    <property type="project" value="TreeGrafter"/>
</dbReference>
<evidence type="ECO:0000256" key="1">
    <source>
        <dbReference type="ARBA" id="ARBA00022737"/>
    </source>
</evidence>
<protein>
    <submittedName>
        <fullName evidence="4">Uncharacterized protein</fullName>
    </submittedName>
</protein>
<evidence type="ECO:0000256" key="3">
    <source>
        <dbReference type="PROSITE-ProRule" id="PRU00023"/>
    </source>
</evidence>
<dbReference type="SMART" id="SM00248">
    <property type="entry name" value="ANK"/>
    <property type="match status" value="3"/>
</dbReference>
<dbReference type="InterPro" id="IPR002110">
    <property type="entry name" value="Ankyrin_rpt"/>
</dbReference>
<comment type="caution">
    <text evidence="4">The sequence shown here is derived from an EMBL/GenBank/DDBJ whole genome shotgun (WGS) entry which is preliminary data.</text>
</comment>
<dbReference type="Gene3D" id="1.25.40.20">
    <property type="entry name" value="Ankyrin repeat-containing domain"/>
    <property type="match status" value="2"/>
</dbReference>
<proteinExistence type="predicted"/>
<feature type="repeat" description="ANK" evidence="3">
    <location>
        <begin position="70"/>
        <end position="102"/>
    </location>
</feature>
<dbReference type="SUPFAM" id="SSF48403">
    <property type="entry name" value="Ankyrin repeat"/>
    <property type="match status" value="1"/>
</dbReference>
<dbReference type="Proteomes" id="UP000322084">
    <property type="component" value="Unassembled WGS sequence"/>
</dbReference>
<keyword evidence="2 3" id="KW-0040">ANK repeat</keyword>
<reference evidence="4 5" key="1">
    <citation type="submission" date="2019-09" db="EMBL/GenBank/DDBJ databases">
        <title>NBRP : Genome information of microbial organism related human and environment.</title>
        <authorList>
            <person name="Hattori M."/>
            <person name="Oshima K."/>
            <person name="Inaba H."/>
            <person name="Suda W."/>
            <person name="Sakamoto M."/>
            <person name="Iino T."/>
            <person name="Kitahara M."/>
            <person name="Oshida Y."/>
            <person name="Iida T."/>
            <person name="Kudo T."/>
            <person name="Itoh T."/>
            <person name="Ohkuma M."/>
        </authorList>
    </citation>
    <scope>NUCLEOTIDE SEQUENCE [LARGE SCALE GENOMIC DNA]</scope>
    <source>
        <strain evidence="4 5">Hi-2</strain>
    </source>
</reference>
<dbReference type="RefSeq" id="WP_150001221.1">
    <property type="nucleotide sequence ID" value="NZ_BKCL01000012.1"/>
</dbReference>
<name>A0A5A7MTB2_9PROT</name>
<dbReference type="InterPro" id="IPR036770">
    <property type="entry name" value="Ankyrin_rpt-contain_sf"/>
</dbReference>
<feature type="repeat" description="ANK" evidence="3">
    <location>
        <begin position="137"/>
        <end position="169"/>
    </location>
</feature>
<dbReference type="Pfam" id="PF12796">
    <property type="entry name" value="Ank_2"/>
    <property type="match status" value="1"/>
</dbReference>
<gene>
    <name evidence="4" type="ORF">JCM17844_26830</name>
</gene>
<feature type="repeat" description="ANK" evidence="3">
    <location>
        <begin position="104"/>
        <end position="136"/>
    </location>
</feature>
<accession>A0A5A7MTB2</accession>
<evidence type="ECO:0000313" key="4">
    <source>
        <dbReference type="EMBL" id="GEQ99046.1"/>
    </source>
</evidence>
<evidence type="ECO:0000313" key="5">
    <source>
        <dbReference type="Proteomes" id="UP000322084"/>
    </source>
</evidence>
<dbReference type="AlphaFoldDB" id="A0A5A7MTB2"/>
<dbReference type="PROSITE" id="PS50297">
    <property type="entry name" value="ANK_REP_REGION"/>
    <property type="match status" value="2"/>
</dbReference>
<dbReference type="PANTHER" id="PTHR24171">
    <property type="entry name" value="ANKYRIN REPEAT DOMAIN-CONTAINING PROTEIN 39-RELATED"/>
    <property type="match status" value="1"/>
</dbReference>
<evidence type="ECO:0000256" key="2">
    <source>
        <dbReference type="ARBA" id="ARBA00023043"/>
    </source>
</evidence>
<keyword evidence="1" id="KW-0677">Repeat</keyword>
<dbReference type="PROSITE" id="PS50088">
    <property type="entry name" value="ANK_REPEAT"/>
    <property type="match status" value="3"/>
</dbReference>
<dbReference type="PANTHER" id="PTHR24171:SF8">
    <property type="entry name" value="BRCA1-ASSOCIATED RING DOMAIN PROTEIN 1"/>
    <property type="match status" value="1"/>
</dbReference>
<sequence length="194" mass="21166">MRVFLNSAARLVALGWMLMAAFPGVFLAISPASAQFSAAYELIKAVEEQDYAEMRTQMLKCRCPNVRTIDDVPVLVIAARNADKQIVEYLLESGANPNAADRTSKMTPLMEFARRGDVAGLNMLLARNADLDAGNDSGQTALMIAVRSRQARAVKALLDAGANVDMPDYQGQTALDVARSMRLRDLERLLMDAS</sequence>
<dbReference type="EMBL" id="BKCL01000012">
    <property type="protein sequence ID" value="GEQ99046.1"/>
    <property type="molecule type" value="Genomic_DNA"/>
</dbReference>